<feature type="domain" description="HTH cro/C1-type" evidence="1">
    <location>
        <begin position="11"/>
        <end position="65"/>
    </location>
</feature>
<dbReference type="RefSeq" id="WP_188775416.1">
    <property type="nucleotide sequence ID" value="NZ_BMMB01000004.1"/>
</dbReference>
<evidence type="ECO:0000259" key="1">
    <source>
        <dbReference type="PROSITE" id="PS50943"/>
    </source>
</evidence>
<dbReference type="Gene3D" id="1.10.260.40">
    <property type="entry name" value="lambda repressor-like DNA-binding domains"/>
    <property type="match status" value="1"/>
</dbReference>
<evidence type="ECO:0000313" key="3">
    <source>
        <dbReference type="Proteomes" id="UP001185028"/>
    </source>
</evidence>
<dbReference type="EMBL" id="JAVDQH010000003">
    <property type="protein sequence ID" value="MDR6243114.1"/>
    <property type="molecule type" value="Genomic_DNA"/>
</dbReference>
<dbReference type="InterPro" id="IPR001387">
    <property type="entry name" value="Cro/C1-type_HTH"/>
</dbReference>
<name>A0ABU1IV20_9BACL</name>
<dbReference type="SMART" id="SM00530">
    <property type="entry name" value="HTH_XRE"/>
    <property type="match status" value="1"/>
</dbReference>
<sequence>MSRVSLGRCLLRDHLRNRKMSQAEFARRLDINKRMVSHYCNNEREMPLDVLYGASIILDIPMDQFYEFEFGNQQ</sequence>
<proteinExistence type="predicted"/>
<accession>A0ABU1IV20</accession>
<dbReference type="InterPro" id="IPR010982">
    <property type="entry name" value="Lambda_DNA-bd_dom_sf"/>
</dbReference>
<comment type="caution">
    <text evidence="2">The sequence shown here is derived from an EMBL/GenBank/DDBJ whole genome shotgun (WGS) entry which is preliminary data.</text>
</comment>
<dbReference type="Proteomes" id="UP001185028">
    <property type="component" value="Unassembled WGS sequence"/>
</dbReference>
<dbReference type="Pfam" id="PF01381">
    <property type="entry name" value="HTH_3"/>
    <property type="match status" value="1"/>
</dbReference>
<dbReference type="CDD" id="cd00093">
    <property type="entry name" value="HTH_XRE"/>
    <property type="match status" value="1"/>
</dbReference>
<dbReference type="SUPFAM" id="SSF47413">
    <property type="entry name" value="lambda repressor-like DNA-binding domains"/>
    <property type="match status" value="1"/>
</dbReference>
<gene>
    <name evidence="2" type="ORF">JOC58_000999</name>
</gene>
<organism evidence="2 3">
    <name type="scientific">Paenibacillus hunanensis</name>
    <dbReference type="NCBI Taxonomy" id="539262"/>
    <lineage>
        <taxon>Bacteria</taxon>
        <taxon>Bacillati</taxon>
        <taxon>Bacillota</taxon>
        <taxon>Bacilli</taxon>
        <taxon>Bacillales</taxon>
        <taxon>Paenibacillaceae</taxon>
        <taxon>Paenibacillus</taxon>
    </lineage>
</organism>
<reference evidence="2 3" key="1">
    <citation type="submission" date="2023-07" db="EMBL/GenBank/DDBJ databases">
        <title>Genomic Encyclopedia of Type Strains, Phase IV (KMG-IV): sequencing the most valuable type-strain genomes for metagenomic binning, comparative biology and taxonomic classification.</title>
        <authorList>
            <person name="Goeker M."/>
        </authorList>
    </citation>
    <scope>NUCLEOTIDE SEQUENCE [LARGE SCALE GENOMIC DNA]</scope>
    <source>
        <strain evidence="2 3">DSM 22170</strain>
    </source>
</reference>
<evidence type="ECO:0000313" key="2">
    <source>
        <dbReference type="EMBL" id="MDR6243114.1"/>
    </source>
</evidence>
<protein>
    <submittedName>
        <fullName evidence="2">Transcriptional regulator with XRE-family HTH domain</fullName>
    </submittedName>
</protein>
<keyword evidence="3" id="KW-1185">Reference proteome</keyword>
<dbReference type="PROSITE" id="PS50943">
    <property type="entry name" value="HTH_CROC1"/>
    <property type="match status" value="1"/>
</dbReference>